<keyword evidence="3 5" id="KW-0732">Signal</keyword>
<evidence type="ECO:0000313" key="7">
    <source>
        <dbReference type="EMBL" id="NOL49712.1"/>
    </source>
</evidence>
<proteinExistence type="inferred from homology"/>
<dbReference type="CDD" id="cd06342">
    <property type="entry name" value="PBP1_ABC_LIVBP-like"/>
    <property type="match status" value="1"/>
</dbReference>
<dbReference type="InterPro" id="IPR028082">
    <property type="entry name" value="Peripla_BP_I"/>
</dbReference>
<dbReference type="InterPro" id="IPR028081">
    <property type="entry name" value="Leu-bd"/>
</dbReference>
<evidence type="ECO:0000259" key="6">
    <source>
        <dbReference type="Pfam" id="PF13458"/>
    </source>
</evidence>
<dbReference type="PANTHER" id="PTHR47151">
    <property type="entry name" value="LEU/ILE/VAL-BINDING ABC TRANSPORTER SUBUNIT"/>
    <property type="match status" value="1"/>
</dbReference>
<protein>
    <submittedName>
        <fullName evidence="7">High-affinity branched-chain amino acid ABC transporter substrate-binding protein</fullName>
    </submittedName>
</protein>
<keyword evidence="4" id="KW-0029">Amino-acid transport</keyword>
<dbReference type="Pfam" id="PF13458">
    <property type="entry name" value="Peripla_BP_6"/>
    <property type="match status" value="1"/>
</dbReference>
<organism evidence="7 8">
    <name type="scientific">Pelistega europaea</name>
    <dbReference type="NCBI Taxonomy" id="106147"/>
    <lineage>
        <taxon>Bacteria</taxon>
        <taxon>Pseudomonadati</taxon>
        <taxon>Pseudomonadota</taxon>
        <taxon>Betaproteobacteria</taxon>
        <taxon>Burkholderiales</taxon>
        <taxon>Alcaligenaceae</taxon>
        <taxon>Pelistega</taxon>
    </lineage>
</organism>
<dbReference type="PRINTS" id="PR00337">
    <property type="entry name" value="LEUILEVALBP"/>
</dbReference>
<gene>
    <name evidence="7" type="ORF">HKX40_06135</name>
</gene>
<dbReference type="Gene3D" id="3.40.50.2300">
    <property type="match status" value="2"/>
</dbReference>
<sequence>MAMKKRLLTWSMVCGLLISTTATADVIKIASVGPMTGPFTQYGDMSRQAVLTAIEQYNAKGGVNGHIFELVSVDDACEPKQGPIAANSVINQKINFVIGPLCSGVTLGAAPIFDEQGVVMITPAATSPSVTEDRNYQYIFRTIGRDDQQGEVAAKFIAHLKPKKIAIFHDKQTYGQGVANATYQYLKKLGVEVAIFEGINPGETDYSPIITKLKSLGVDFFYYGGYHPELGLLLRQSREQGFNVQFMGAEGAATSELNSIAGDAIDGMLFTFPADFVSKPENKSVIQSFKEKGRDPSGPFQLTSYAALQALATAMQETKSTNPTTVAEWLHSHHVNTVVGDLSWQPSGDLTTFAFEVFQWHKDGSKTVVK</sequence>
<dbReference type="InterPro" id="IPR000709">
    <property type="entry name" value="Leu_Ile_Val-bd"/>
</dbReference>
<evidence type="ECO:0000256" key="1">
    <source>
        <dbReference type="ARBA" id="ARBA00010062"/>
    </source>
</evidence>
<comment type="similarity">
    <text evidence="1">Belongs to the leucine-binding protein family.</text>
</comment>
<comment type="caution">
    <text evidence="7">The sequence shown here is derived from an EMBL/GenBank/DDBJ whole genome shotgun (WGS) entry which is preliminary data.</text>
</comment>
<evidence type="ECO:0000313" key="8">
    <source>
        <dbReference type="Proteomes" id="UP000541421"/>
    </source>
</evidence>
<dbReference type="NCBIfam" id="NF011933">
    <property type="entry name" value="PRK15404.1"/>
    <property type="match status" value="1"/>
</dbReference>
<evidence type="ECO:0000256" key="5">
    <source>
        <dbReference type="SAM" id="SignalP"/>
    </source>
</evidence>
<feature type="signal peptide" evidence="5">
    <location>
        <begin position="1"/>
        <end position="24"/>
    </location>
</feature>
<dbReference type="AlphaFoldDB" id="A0A7Y4LA25"/>
<name>A0A7Y4LA25_9BURK</name>
<feature type="chain" id="PRO_5031207275" evidence="5">
    <location>
        <begin position="25"/>
        <end position="370"/>
    </location>
</feature>
<dbReference type="EMBL" id="JABGBO010000005">
    <property type="protein sequence ID" value="NOL49712.1"/>
    <property type="molecule type" value="Genomic_DNA"/>
</dbReference>
<reference evidence="7 8" key="1">
    <citation type="submission" date="2020-05" db="EMBL/GenBank/DDBJ databases">
        <authorList>
            <person name="Niu N."/>
        </authorList>
    </citation>
    <scope>NUCLEOTIDE SEQUENCE [LARGE SCALE GENOMIC DNA]</scope>
    <source>
        <strain evidence="7 8">LMG10982</strain>
    </source>
</reference>
<keyword evidence="2" id="KW-0813">Transport</keyword>
<keyword evidence="8" id="KW-1185">Reference proteome</keyword>
<dbReference type="SUPFAM" id="SSF53822">
    <property type="entry name" value="Periplasmic binding protein-like I"/>
    <property type="match status" value="1"/>
</dbReference>
<feature type="domain" description="Leucine-binding protein" evidence="6">
    <location>
        <begin position="27"/>
        <end position="364"/>
    </location>
</feature>
<dbReference type="PANTHER" id="PTHR47151:SF3">
    <property type="entry name" value="LEUCINE-SPECIFIC-BINDING PROTEIN"/>
    <property type="match status" value="1"/>
</dbReference>
<evidence type="ECO:0000256" key="2">
    <source>
        <dbReference type="ARBA" id="ARBA00022448"/>
    </source>
</evidence>
<accession>A0A7Y4LA25</accession>
<dbReference type="GO" id="GO:0006865">
    <property type="term" value="P:amino acid transport"/>
    <property type="evidence" value="ECO:0007669"/>
    <property type="project" value="UniProtKB-KW"/>
</dbReference>
<evidence type="ECO:0000256" key="3">
    <source>
        <dbReference type="ARBA" id="ARBA00022729"/>
    </source>
</evidence>
<dbReference type="Proteomes" id="UP000541421">
    <property type="component" value="Unassembled WGS sequence"/>
</dbReference>
<evidence type="ECO:0000256" key="4">
    <source>
        <dbReference type="ARBA" id="ARBA00022970"/>
    </source>
</evidence>